<dbReference type="InterPro" id="IPR018484">
    <property type="entry name" value="FGGY_N"/>
</dbReference>
<comment type="similarity">
    <text evidence="2 11">Belongs to the FGGY kinase family.</text>
</comment>
<evidence type="ECO:0000256" key="9">
    <source>
        <dbReference type="ARBA" id="ARBA00043149"/>
    </source>
</evidence>
<dbReference type="PANTHER" id="PTHR10196">
    <property type="entry name" value="SUGAR KINASE"/>
    <property type="match status" value="1"/>
</dbReference>
<dbReference type="InterPro" id="IPR005999">
    <property type="entry name" value="Glycerol_kin"/>
</dbReference>
<dbReference type="CDD" id="cd07769">
    <property type="entry name" value="ASKHA_NBD_FGGY_GK"/>
    <property type="match status" value="1"/>
</dbReference>
<evidence type="ECO:0000313" key="16">
    <source>
        <dbReference type="Proteomes" id="UP000002630"/>
    </source>
</evidence>
<keyword evidence="6 11" id="KW-0418">Kinase</keyword>
<evidence type="ECO:0000256" key="12">
    <source>
        <dbReference type="SAM" id="Phobius"/>
    </source>
</evidence>
<keyword evidence="5" id="KW-0547">Nucleotide-binding</keyword>
<dbReference type="GO" id="GO:0005524">
    <property type="term" value="F:ATP binding"/>
    <property type="evidence" value="ECO:0007669"/>
    <property type="project" value="UniProtKB-KW"/>
</dbReference>
<comment type="pathway">
    <text evidence="1">Polyol metabolism; glycerol degradation via glycerol kinase pathway; sn-glycerol 3-phosphate from glycerol: step 1/1.</text>
</comment>
<protein>
    <recommendedName>
        <fullName evidence="3">glycerol kinase</fullName>
        <ecNumber evidence="3">2.7.1.30</ecNumber>
    </recommendedName>
    <alternativeName>
        <fullName evidence="9">ATP:glycerol 3-phosphotransferase</fullName>
    </alternativeName>
</protein>
<evidence type="ECO:0000259" key="13">
    <source>
        <dbReference type="Pfam" id="PF00370"/>
    </source>
</evidence>
<dbReference type="NCBIfam" id="TIGR01311">
    <property type="entry name" value="glycerol_kin"/>
    <property type="match status" value="1"/>
</dbReference>
<evidence type="ECO:0000256" key="11">
    <source>
        <dbReference type="RuleBase" id="RU003733"/>
    </source>
</evidence>
<dbReference type="EMBL" id="FN649736">
    <property type="protein sequence ID" value="CBN80241.1"/>
    <property type="molecule type" value="Genomic_DNA"/>
</dbReference>
<dbReference type="PANTHER" id="PTHR10196:SF69">
    <property type="entry name" value="GLYCEROL KINASE"/>
    <property type="match status" value="1"/>
</dbReference>
<dbReference type="Proteomes" id="UP000002630">
    <property type="component" value="Linkage Group LG11"/>
</dbReference>
<dbReference type="GO" id="GO:0019563">
    <property type="term" value="P:glycerol catabolic process"/>
    <property type="evidence" value="ECO:0007669"/>
    <property type="project" value="UniProtKB-UniPathway"/>
</dbReference>
<evidence type="ECO:0000256" key="3">
    <source>
        <dbReference type="ARBA" id="ARBA00012099"/>
    </source>
</evidence>
<dbReference type="InterPro" id="IPR043129">
    <property type="entry name" value="ATPase_NBD"/>
</dbReference>
<keyword evidence="16" id="KW-1185">Reference proteome</keyword>
<dbReference type="Gene3D" id="3.30.420.40">
    <property type="match status" value="2"/>
</dbReference>
<dbReference type="STRING" id="2880.D8LEJ8"/>
<comment type="catalytic activity">
    <reaction evidence="10">
        <text>glycerol + ATP = sn-glycerol 3-phosphate + ADP + H(+)</text>
        <dbReference type="Rhea" id="RHEA:21644"/>
        <dbReference type="ChEBI" id="CHEBI:15378"/>
        <dbReference type="ChEBI" id="CHEBI:17754"/>
        <dbReference type="ChEBI" id="CHEBI:30616"/>
        <dbReference type="ChEBI" id="CHEBI:57597"/>
        <dbReference type="ChEBI" id="CHEBI:456216"/>
        <dbReference type="EC" id="2.7.1.30"/>
    </reaction>
</comment>
<dbReference type="GO" id="GO:0005829">
    <property type="term" value="C:cytosol"/>
    <property type="evidence" value="ECO:0007669"/>
    <property type="project" value="TreeGrafter"/>
</dbReference>
<dbReference type="EC" id="2.7.1.30" evidence="3"/>
<keyword evidence="12" id="KW-0812">Transmembrane</keyword>
<dbReference type="Pfam" id="PF00370">
    <property type="entry name" value="FGGY_N"/>
    <property type="match status" value="1"/>
</dbReference>
<dbReference type="eggNOG" id="KOG2517">
    <property type="taxonomic scope" value="Eukaryota"/>
</dbReference>
<evidence type="ECO:0000256" key="5">
    <source>
        <dbReference type="ARBA" id="ARBA00022741"/>
    </source>
</evidence>
<organism evidence="15 16">
    <name type="scientific">Ectocarpus siliculosus</name>
    <name type="common">Brown alga</name>
    <name type="synonym">Conferva siliculosa</name>
    <dbReference type="NCBI Taxonomy" id="2880"/>
    <lineage>
        <taxon>Eukaryota</taxon>
        <taxon>Sar</taxon>
        <taxon>Stramenopiles</taxon>
        <taxon>Ochrophyta</taxon>
        <taxon>PX clade</taxon>
        <taxon>Phaeophyceae</taxon>
        <taxon>Ectocarpales</taxon>
        <taxon>Ectocarpaceae</taxon>
        <taxon>Ectocarpus</taxon>
    </lineage>
</organism>
<dbReference type="FunFam" id="3.30.420.40:FF:000008">
    <property type="entry name" value="Glycerol kinase"/>
    <property type="match status" value="1"/>
</dbReference>
<gene>
    <name evidence="15" type="ORF">Esi_0131_0080</name>
</gene>
<keyword evidence="8" id="KW-0067">ATP-binding</keyword>
<feature type="transmembrane region" description="Helical" evidence="12">
    <location>
        <begin position="568"/>
        <end position="586"/>
    </location>
</feature>
<evidence type="ECO:0000259" key="14">
    <source>
        <dbReference type="Pfam" id="PF02782"/>
    </source>
</evidence>
<dbReference type="EMBL" id="FN647946">
    <property type="protein sequence ID" value="CBN80241.1"/>
    <property type="molecule type" value="Genomic_DNA"/>
</dbReference>
<dbReference type="InterPro" id="IPR018485">
    <property type="entry name" value="FGGY_C"/>
</dbReference>
<sequence length="601" mass="64138">MAGVLGLFFGTGEVTKDDMTAPAGKDQQASPVYVASIDQGTSSSRCIVFGKDGSIVAEHQIEHEQFYPRPGCVEHDAEEIWRNVEMCVKSALNIAGLGAPDLAAVGITNQRESTLVWDRNTGTPLHPLIVWNDVRTESICRDLKANGGADRFRGRTGLPISPYFSATKLMWLLDNVAGLRELAEKGDALFGTMDSWLMWKLTGGRMHITDVTNASRTNLMSLEGLHWDKSILQELGIPACMLPSIVSSSEVYCVADNPDNVLNGVRVAGILGDQQAALFGQICFREGQTKCTYGTGSFILMNTGERVVPSTNGLLSTVGFKLGEQACVYALEGSIAYAGSTVQWLRDNLEMIKSASEIEALARTVEDNGGVFFVPAFAGLLAPHWRGDARGLMCGLTAYNTKAHVVRAVLESTAFQVQEVLGAMNQDSGVEAVSLKVDGGMTANALLMQFQADLLGVQVLRPKMSETTALGAAFAAGLAVGVWEDIDDLSKTWALGQEYEATMAAEKRDMLLWNWLRAVERSLGWEVTERNAKEDGGGGNIASAAAAAATRSGTTARGNGGRWRLETAVLMAIAAAAGAAAAVVVLTTKGGQKMHIGALRP</sequence>
<feature type="domain" description="Carbohydrate kinase FGGY N-terminal" evidence="13">
    <location>
        <begin position="33"/>
        <end position="280"/>
    </location>
</feature>
<evidence type="ECO:0000256" key="10">
    <source>
        <dbReference type="ARBA" id="ARBA00052101"/>
    </source>
</evidence>
<name>D8LEJ8_ECTSI</name>
<dbReference type="InterPro" id="IPR018483">
    <property type="entry name" value="Carb_kinase_FGGY_CS"/>
</dbReference>
<dbReference type="Pfam" id="PF02782">
    <property type="entry name" value="FGGY_C"/>
    <property type="match status" value="1"/>
</dbReference>
<dbReference type="PROSITE" id="PS00445">
    <property type="entry name" value="FGGY_KINASES_2"/>
    <property type="match status" value="1"/>
</dbReference>
<evidence type="ECO:0000256" key="8">
    <source>
        <dbReference type="ARBA" id="ARBA00022840"/>
    </source>
</evidence>
<keyword evidence="12" id="KW-0472">Membrane</keyword>
<dbReference type="SUPFAM" id="SSF53067">
    <property type="entry name" value="Actin-like ATPase domain"/>
    <property type="match status" value="2"/>
</dbReference>
<dbReference type="HAMAP" id="MF_00186">
    <property type="entry name" value="Glycerol_kin"/>
    <property type="match status" value="1"/>
</dbReference>
<evidence type="ECO:0000313" key="15">
    <source>
        <dbReference type="EMBL" id="CBN80241.1"/>
    </source>
</evidence>
<evidence type="ECO:0000256" key="6">
    <source>
        <dbReference type="ARBA" id="ARBA00022777"/>
    </source>
</evidence>
<dbReference type="FunFam" id="3.30.420.40:FF:000007">
    <property type="entry name" value="Glycerol kinase"/>
    <property type="match status" value="1"/>
</dbReference>
<feature type="domain" description="Carbohydrate kinase FGGY C-terminal" evidence="14">
    <location>
        <begin position="290"/>
        <end position="479"/>
    </location>
</feature>
<evidence type="ECO:0000256" key="4">
    <source>
        <dbReference type="ARBA" id="ARBA00022679"/>
    </source>
</evidence>
<evidence type="ECO:0000256" key="2">
    <source>
        <dbReference type="ARBA" id="ARBA00009156"/>
    </source>
</evidence>
<keyword evidence="4 11" id="KW-0808">Transferase</keyword>
<reference evidence="15 16" key="1">
    <citation type="journal article" date="2010" name="Nature">
        <title>The Ectocarpus genome and the independent evolution of multicellularity in brown algae.</title>
        <authorList>
            <person name="Cock J.M."/>
            <person name="Sterck L."/>
            <person name="Rouze P."/>
            <person name="Scornet D."/>
            <person name="Allen A.E."/>
            <person name="Amoutzias G."/>
            <person name="Anthouard V."/>
            <person name="Artiguenave F."/>
            <person name="Aury J.M."/>
            <person name="Badger J.H."/>
            <person name="Beszteri B."/>
            <person name="Billiau K."/>
            <person name="Bonnet E."/>
            <person name="Bothwell J.H."/>
            <person name="Bowler C."/>
            <person name="Boyen C."/>
            <person name="Brownlee C."/>
            <person name="Carrano C.J."/>
            <person name="Charrier B."/>
            <person name="Cho G.Y."/>
            <person name="Coelho S.M."/>
            <person name="Collen J."/>
            <person name="Corre E."/>
            <person name="Da Silva C."/>
            <person name="Delage L."/>
            <person name="Delaroque N."/>
            <person name="Dittami S.M."/>
            <person name="Doulbeau S."/>
            <person name="Elias M."/>
            <person name="Farnham G."/>
            <person name="Gachon C.M."/>
            <person name="Gschloessl B."/>
            <person name="Heesch S."/>
            <person name="Jabbari K."/>
            <person name="Jubin C."/>
            <person name="Kawai H."/>
            <person name="Kimura K."/>
            <person name="Kloareg B."/>
            <person name="Kupper F.C."/>
            <person name="Lang D."/>
            <person name="Le Bail A."/>
            <person name="Leblanc C."/>
            <person name="Lerouge P."/>
            <person name="Lohr M."/>
            <person name="Lopez P.J."/>
            <person name="Martens C."/>
            <person name="Maumus F."/>
            <person name="Michel G."/>
            <person name="Miranda-Saavedra D."/>
            <person name="Morales J."/>
            <person name="Moreau H."/>
            <person name="Motomura T."/>
            <person name="Nagasato C."/>
            <person name="Napoli C.A."/>
            <person name="Nelson D.R."/>
            <person name="Nyvall-Collen P."/>
            <person name="Peters A.F."/>
            <person name="Pommier C."/>
            <person name="Potin P."/>
            <person name="Poulain J."/>
            <person name="Quesneville H."/>
            <person name="Read B."/>
            <person name="Rensing S.A."/>
            <person name="Ritter A."/>
            <person name="Rousvoal S."/>
            <person name="Samanta M."/>
            <person name="Samson G."/>
            <person name="Schroeder D.C."/>
            <person name="Segurens B."/>
            <person name="Strittmatter M."/>
            <person name="Tonon T."/>
            <person name="Tregear J.W."/>
            <person name="Valentin K."/>
            <person name="von Dassow P."/>
            <person name="Yamagishi T."/>
            <person name="Van de Peer Y."/>
            <person name="Wincker P."/>
        </authorList>
    </citation>
    <scope>NUCLEOTIDE SEQUENCE [LARGE SCALE GENOMIC DNA]</scope>
    <source>
        <strain evidence="16">Ec32 / CCAP1310/4</strain>
    </source>
</reference>
<evidence type="ECO:0000256" key="1">
    <source>
        <dbReference type="ARBA" id="ARBA00005190"/>
    </source>
</evidence>
<dbReference type="OMA" id="FMLMNIG"/>
<proteinExistence type="inferred from homology"/>
<dbReference type="GO" id="GO:0006072">
    <property type="term" value="P:glycerol-3-phosphate metabolic process"/>
    <property type="evidence" value="ECO:0007669"/>
    <property type="project" value="InterPro"/>
</dbReference>
<dbReference type="InParanoid" id="D8LEJ8"/>
<keyword evidence="12" id="KW-1133">Transmembrane helix</keyword>
<dbReference type="NCBIfam" id="NF000756">
    <property type="entry name" value="PRK00047.1"/>
    <property type="match status" value="1"/>
</dbReference>
<dbReference type="AlphaFoldDB" id="D8LEJ8"/>
<evidence type="ECO:0000256" key="7">
    <source>
        <dbReference type="ARBA" id="ARBA00022798"/>
    </source>
</evidence>
<dbReference type="OrthoDB" id="5422795at2759"/>
<dbReference type="GO" id="GO:0004370">
    <property type="term" value="F:glycerol kinase activity"/>
    <property type="evidence" value="ECO:0007669"/>
    <property type="project" value="UniProtKB-EC"/>
</dbReference>
<dbReference type="FunCoup" id="D8LEJ8">
    <property type="interactions" value="4"/>
</dbReference>
<accession>D8LEJ8</accession>
<dbReference type="UniPathway" id="UPA00618">
    <property type="reaction ID" value="UER00672"/>
</dbReference>
<dbReference type="PROSITE" id="PS00933">
    <property type="entry name" value="FGGY_KINASES_1"/>
    <property type="match status" value="1"/>
</dbReference>
<keyword evidence="7" id="KW-0319">Glycerol metabolism</keyword>